<keyword evidence="2" id="KW-1185">Reference proteome</keyword>
<sequence length="201" mass="23238">MVMALPRDIPTLCAFRTKNHTRPDNVFCSPSLLPAYISCTTDLERMPPKTDHYLILQVLELQHPVVEHVLALVYCGMDWSEYRKHLLRALMGVERHEKCDTVESVEAAIRAVEEAVWTTTKEVVDFSKPSPHIKRWFTPEMATLRDATACLECYAYKQRLLPDHPVHEQAQKAVRAYCKAVKEGKARHWVEWQEKLLDGQV</sequence>
<gene>
    <name evidence="1" type="ORF">DFH08DRAFT_818752</name>
</gene>
<dbReference type="Proteomes" id="UP001218218">
    <property type="component" value="Unassembled WGS sequence"/>
</dbReference>
<comment type="caution">
    <text evidence="1">The sequence shown here is derived from an EMBL/GenBank/DDBJ whole genome shotgun (WGS) entry which is preliminary data.</text>
</comment>
<reference evidence="1" key="1">
    <citation type="submission" date="2023-03" db="EMBL/GenBank/DDBJ databases">
        <title>Massive genome expansion in bonnet fungi (Mycena s.s.) driven by repeated elements and novel gene families across ecological guilds.</title>
        <authorList>
            <consortium name="Lawrence Berkeley National Laboratory"/>
            <person name="Harder C.B."/>
            <person name="Miyauchi S."/>
            <person name="Viragh M."/>
            <person name="Kuo A."/>
            <person name="Thoen E."/>
            <person name="Andreopoulos B."/>
            <person name="Lu D."/>
            <person name="Skrede I."/>
            <person name="Drula E."/>
            <person name="Henrissat B."/>
            <person name="Morin E."/>
            <person name="Kohler A."/>
            <person name="Barry K."/>
            <person name="LaButti K."/>
            <person name="Morin E."/>
            <person name="Salamov A."/>
            <person name="Lipzen A."/>
            <person name="Mereny Z."/>
            <person name="Hegedus B."/>
            <person name="Baldrian P."/>
            <person name="Stursova M."/>
            <person name="Weitz H."/>
            <person name="Taylor A."/>
            <person name="Grigoriev I.V."/>
            <person name="Nagy L.G."/>
            <person name="Martin F."/>
            <person name="Kauserud H."/>
        </authorList>
    </citation>
    <scope>NUCLEOTIDE SEQUENCE</scope>
    <source>
        <strain evidence="1">CBHHK002</strain>
    </source>
</reference>
<accession>A0AAD6ZG54</accession>
<dbReference type="EMBL" id="JARIHO010000051">
    <property type="protein sequence ID" value="KAJ7321391.1"/>
    <property type="molecule type" value="Genomic_DNA"/>
</dbReference>
<organism evidence="1 2">
    <name type="scientific">Mycena albidolilacea</name>
    <dbReference type="NCBI Taxonomy" id="1033008"/>
    <lineage>
        <taxon>Eukaryota</taxon>
        <taxon>Fungi</taxon>
        <taxon>Dikarya</taxon>
        <taxon>Basidiomycota</taxon>
        <taxon>Agaricomycotina</taxon>
        <taxon>Agaricomycetes</taxon>
        <taxon>Agaricomycetidae</taxon>
        <taxon>Agaricales</taxon>
        <taxon>Marasmiineae</taxon>
        <taxon>Mycenaceae</taxon>
        <taxon>Mycena</taxon>
    </lineage>
</organism>
<proteinExistence type="predicted"/>
<dbReference type="AlphaFoldDB" id="A0AAD6ZG54"/>
<evidence type="ECO:0000313" key="1">
    <source>
        <dbReference type="EMBL" id="KAJ7321391.1"/>
    </source>
</evidence>
<evidence type="ECO:0000313" key="2">
    <source>
        <dbReference type="Proteomes" id="UP001218218"/>
    </source>
</evidence>
<name>A0AAD6ZG54_9AGAR</name>
<protein>
    <submittedName>
        <fullName evidence="1">Uncharacterized protein</fullName>
    </submittedName>
</protein>